<evidence type="ECO:0000313" key="9">
    <source>
        <dbReference type="Proteomes" id="UP000033866"/>
    </source>
</evidence>
<dbReference type="Proteomes" id="UP000033866">
    <property type="component" value="Unassembled WGS sequence"/>
</dbReference>
<keyword evidence="6 7" id="KW-0472">Membrane</keyword>
<dbReference type="GO" id="GO:0016758">
    <property type="term" value="F:hexosyltransferase activity"/>
    <property type="evidence" value="ECO:0007669"/>
    <property type="project" value="TreeGrafter"/>
</dbReference>
<keyword evidence="3 8" id="KW-0808">Transferase</keyword>
<dbReference type="CDD" id="cd06421">
    <property type="entry name" value="CESA_CelA_like"/>
    <property type="match status" value="1"/>
</dbReference>
<dbReference type="PANTHER" id="PTHR43867:SF2">
    <property type="entry name" value="CELLULOSE SYNTHASE CATALYTIC SUBUNIT A [UDP-FORMING]"/>
    <property type="match status" value="1"/>
</dbReference>
<dbReference type="InterPro" id="IPR050321">
    <property type="entry name" value="Glycosyltr_2/OpgH_subfam"/>
</dbReference>
<evidence type="ECO:0000256" key="5">
    <source>
        <dbReference type="ARBA" id="ARBA00022989"/>
    </source>
</evidence>
<keyword evidence="4 7" id="KW-0812">Transmembrane</keyword>
<dbReference type="Gene3D" id="3.90.550.10">
    <property type="entry name" value="Spore Coat Polysaccharide Biosynthesis Protein SpsA, Chain A"/>
    <property type="match status" value="1"/>
</dbReference>
<evidence type="ECO:0000256" key="3">
    <source>
        <dbReference type="ARBA" id="ARBA00022679"/>
    </source>
</evidence>
<gene>
    <name evidence="8" type="ORF">UR61_C0034G0004</name>
</gene>
<evidence type="ECO:0000256" key="6">
    <source>
        <dbReference type="ARBA" id="ARBA00023136"/>
    </source>
</evidence>
<comment type="caution">
    <text evidence="8">The sequence shown here is derived from an EMBL/GenBank/DDBJ whole genome shotgun (WGS) entry which is preliminary data.</text>
</comment>
<name>A0A0G0B6S1_9BACT</name>
<feature type="transmembrane region" description="Helical" evidence="7">
    <location>
        <begin position="379"/>
        <end position="400"/>
    </location>
</feature>
<keyword evidence="2" id="KW-0328">Glycosyltransferase</keyword>
<organism evidence="8 9">
    <name type="scientific">candidate division WS6 bacterium GW2011_GWE1_34_7</name>
    <dbReference type="NCBI Taxonomy" id="1619093"/>
    <lineage>
        <taxon>Bacteria</taxon>
        <taxon>Candidatus Dojkabacteria</taxon>
    </lineage>
</organism>
<dbReference type="InterPro" id="IPR029044">
    <property type="entry name" value="Nucleotide-diphossugar_trans"/>
</dbReference>
<evidence type="ECO:0000256" key="4">
    <source>
        <dbReference type="ARBA" id="ARBA00022692"/>
    </source>
</evidence>
<keyword evidence="5 7" id="KW-1133">Transmembrane helix</keyword>
<dbReference type="GO" id="GO:0005886">
    <property type="term" value="C:plasma membrane"/>
    <property type="evidence" value="ECO:0007669"/>
    <property type="project" value="TreeGrafter"/>
</dbReference>
<evidence type="ECO:0000256" key="1">
    <source>
        <dbReference type="ARBA" id="ARBA00004141"/>
    </source>
</evidence>
<evidence type="ECO:0000256" key="7">
    <source>
        <dbReference type="SAM" id="Phobius"/>
    </source>
</evidence>
<dbReference type="Pfam" id="PF13641">
    <property type="entry name" value="Glyco_tranf_2_3"/>
    <property type="match status" value="1"/>
</dbReference>
<feature type="transmembrane region" description="Helical" evidence="7">
    <location>
        <begin position="21"/>
        <end position="42"/>
    </location>
</feature>
<sequence length="506" mass="58044">MSSKLGSKIKFRKAEIRSRNSESVSFSVFLIISIAAAIYYGLLFFNPTYRGDLIAYIFLLIIESYIVIQTVGSWMTMMYADFRVRDPLYYETKEWLKNDNRIAGGVDVFITTFNENPDVIEKTVKAVKEMDIEHTTYILDDGKSEEVKKIANHYGVLYVTREGNKDAKAGNINNGLKIAKGKYFAIFDADYIPKKNFLIETLPFFSKENIALVQTPQVYRNKKNLISRGADGAQRIFYEVVLKGKNKFNAVFWLGTNAVFRRKAIDEIGGIYPHKSEDLFTTYLIHQNGWKTVYIPNILATGLGPDTIDVYHKQQVRWASGGFHMFFKQNPLSKNLTFDQKIQYLLSSTFYFSGIVVLLMMIMPLLYLLFGIVPIHASLGVWAIHYIPFFLLQFVVILSITGKMNKDSYLLSINSFLAYIEAFLNVLFSKEVKWEASGSLKRTAQKKPIDYLWFHILIFLLSITSIPVGLINMDRPAVTAINIFWVLLNSLLLGTYIVFNLTYKKN</sequence>
<dbReference type="EMBL" id="LBPV01000034">
    <property type="protein sequence ID" value="KKP65073.1"/>
    <property type="molecule type" value="Genomic_DNA"/>
</dbReference>
<feature type="transmembrane region" description="Helical" evidence="7">
    <location>
        <begin position="350"/>
        <end position="373"/>
    </location>
</feature>
<evidence type="ECO:0000256" key="2">
    <source>
        <dbReference type="ARBA" id="ARBA00022676"/>
    </source>
</evidence>
<evidence type="ECO:0000313" key="8">
    <source>
        <dbReference type="EMBL" id="KKP65073.1"/>
    </source>
</evidence>
<accession>A0A0G0B6S1</accession>
<dbReference type="PANTHER" id="PTHR43867">
    <property type="entry name" value="CELLULOSE SYNTHASE CATALYTIC SUBUNIT A [UDP-FORMING]"/>
    <property type="match status" value="1"/>
</dbReference>
<proteinExistence type="predicted"/>
<reference evidence="8 9" key="1">
    <citation type="journal article" date="2015" name="Nature">
        <title>rRNA introns, odd ribosomes, and small enigmatic genomes across a large radiation of phyla.</title>
        <authorList>
            <person name="Brown C.T."/>
            <person name="Hug L.A."/>
            <person name="Thomas B.C."/>
            <person name="Sharon I."/>
            <person name="Castelle C.J."/>
            <person name="Singh A."/>
            <person name="Wilkins M.J."/>
            <person name="Williams K.H."/>
            <person name="Banfield J.F."/>
        </authorList>
    </citation>
    <scope>NUCLEOTIDE SEQUENCE [LARGE SCALE GENOMIC DNA]</scope>
</reference>
<feature type="transmembrane region" description="Helical" evidence="7">
    <location>
        <begin position="483"/>
        <end position="503"/>
    </location>
</feature>
<feature type="transmembrane region" description="Helical" evidence="7">
    <location>
        <begin position="54"/>
        <end position="75"/>
    </location>
</feature>
<protein>
    <submittedName>
        <fullName evidence="8">Glycosyl transferase family 2</fullName>
    </submittedName>
</protein>
<dbReference type="SUPFAM" id="SSF53448">
    <property type="entry name" value="Nucleotide-diphospho-sugar transferases"/>
    <property type="match status" value="1"/>
</dbReference>
<dbReference type="AlphaFoldDB" id="A0A0G0B6S1"/>
<comment type="subcellular location">
    <subcellularLocation>
        <location evidence="1">Membrane</location>
        <topology evidence="1">Multi-pass membrane protein</topology>
    </subcellularLocation>
</comment>
<feature type="transmembrane region" description="Helical" evidence="7">
    <location>
        <begin position="451"/>
        <end position="471"/>
    </location>
</feature>